<evidence type="ECO:0000313" key="2">
    <source>
        <dbReference type="EMBL" id="TGE20983.1"/>
    </source>
</evidence>
<evidence type="ECO:0000256" key="1">
    <source>
        <dbReference type="SAM" id="SignalP"/>
    </source>
</evidence>
<dbReference type="AlphaFoldDB" id="A0A4Z0PVV3"/>
<dbReference type="EMBL" id="SRMB01000008">
    <property type="protein sequence ID" value="TGE20983.1"/>
    <property type="molecule type" value="Genomic_DNA"/>
</dbReference>
<gene>
    <name evidence="2" type="ORF">E5K02_24785</name>
</gene>
<keyword evidence="3" id="KW-1185">Reference proteome</keyword>
<keyword evidence="1" id="KW-0732">Signal</keyword>
<dbReference type="Proteomes" id="UP000298471">
    <property type="component" value="Unassembled WGS sequence"/>
</dbReference>
<organism evidence="2 3">
    <name type="scientific">Hymenobacter metallicola</name>
    <dbReference type="NCBI Taxonomy" id="2563114"/>
    <lineage>
        <taxon>Bacteria</taxon>
        <taxon>Pseudomonadati</taxon>
        <taxon>Bacteroidota</taxon>
        <taxon>Cytophagia</taxon>
        <taxon>Cytophagales</taxon>
        <taxon>Hymenobacteraceae</taxon>
        <taxon>Hymenobacter</taxon>
    </lineage>
</organism>
<accession>A0A4Z0PVV3</accession>
<protein>
    <submittedName>
        <fullName evidence="2">Uncharacterized protein</fullName>
    </submittedName>
</protein>
<dbReference type="OrthoDB" id="1263170at2"/>
<sequence>MRLLLFLLLVTLSCCSAEPTYFAPQLIEKLAHNAGAVHVHVDNVTPLYVRTDMRGICRTTVGSLYRVYQAGYTYQYATFPAFLADALNQRLAVASSRLLHLPNAHLFPLDTVAALHYARLTPEARVATLYRPMSSQRWTLKPEVASTPDVETALYYLFLGNYDVGFDDYRGQYIITKGVM</sequence>
<comment type="caution">
    <text evidence="2">The sequence shown here is derived from an EMBL/GenBank/DDBJ whole genome shotgun (WGS) entry which is preliminary data.</text>
</comment>
<name>A0A4Z0PVV3_9BACT</name>
<dbReference type="RefSeq" id="WP_135399129.1">
    <property type="nucleotide sequence ID" value="NZ_SRMB01000008.1"/>
</dbReference>
<reference evidence="2 3" key="1">
    <citation type="submission" date="2019-04" db="EMBL/GenBank/DDBJ databases">
        <authorList>
            <person name="Feng G."/>
            <person name="Zhang J."/>
            <person name="Zhu H."/>
        </authorList>
    </citation>
    <scope>NUCLEOTIDE SEQUENCE [LARGE SCALE GENOMIC DNA]</scope>
    <source>
        <strain evidence="2 3">9PBR-1</strain>
    </source>
</reference>
<proteinExistence type="predicted"/>
<evidence type="ECO:0000313" key="3">
    <source>
        <dbReference type="Proteomes" id="UP000298471"/>
    </source>
</evidence>
<feature type="signal peptide" evidence="1">
    <location>
        <begin position="1"/>
        <end position="17"/>
    </location>
</feature>
<feature type="chain" id="PRO_5021252521" evidence="1">
    <location>
        <begin position="18"/>
        <end position="180"/>
    </location>
</feature>